<comment type="similarity">
    <text evidence="6">Belongs to the PurS family.</text>
</comment>
<dbReference type="RefSeq" id="WP_197113294.1">
    <property type="nucleotide sequence ID" value="NZ_JACBXQ010000001.1"/>
</dbReference>
<protein>
    <recommendedName>
        <fullName evidence="6">Phosphoribosylformylglycinamidine synthase subunit PurS</fullName>
        <shortName evidence="6">FGAM synthase</shortName>
        <ecNumber evidence="6">6.3.5.3</ecNumber>
    </recommendedName>
    <alternativeName>
        <fullName evidence="6">Formylglycinamide ribonucleotide amidotransferase subunit III</fullName>
        <shortName evidence="6">FGAR amidotransferase III</shortName>
        <shortName evidence="6">FGAR-AT III</shortName>
    </alternativeName>
    <alternativeName>
        <fullName evidence="6">Phosphoribosylformylglycinamidine synthase subunit III</fullName>
    </alternativeName>
</protein>
<dbReference type="NCBIfam" id="NF004630">
    <property type="entry name" value="PRK05974.1"/>
    <property type="match status" value="1"/>
</dbReference>
<keyword evidence="2 6" id="KW-0436">Ligase</keyword>
<dbReference type="EMBL" id="JACBXQ010000001">
    <property type="protein sequence ID" value="MBG9985313.1"/>
    <property type="molecule type" value="Genomic_DNA"/>
</dbReference>
<proteinExistence type="inferred from homology"/>
<comment type="pathway">
    <text evidence="6">Purine metabolism; IMP biosynthesis via de novo pathway; 5-amino-1-(5-phospho-D-ribosyl)imidazole from N(2)-formyl-N(1)-(5-phospho-D-ribosyl)glycinamide: step 1/2.</text>
</comment>
<dbReference type="GO" id="GO:0004642">
    <property type="term" value="F:phosphoribosylformylglycinamidine synthase activity"/>
    <property type="evidence" value="ECO:0007669"/>
    <property type="project" value="UniProtKB-EC"/>
</dbReference>
<keyword evidence="3 6" id="KW-0547">Nucleotide-binding</keyword>
<comment type="subunit">
    <text evidence="6">Part of the FGAM synthase complex composed of 1 PurL, 1 PurQ and 2 PurS subunits.</text>
</comment>
<keyword evidence="5 6" id="KW-0067">ATP-binding</keyword>
<evidence type="ECO:0000256" key="1">
    <source>
        <dbReference type="ARBA" id="ARBA00022490"/>
    </source>
</evidence>
<dbReference type="HAMAP" id="MF_01926">
    <property type="entry name" value="PurS"/>
    <property type="match status" value="1"/>
</dbReference>
<dbReference type="InterPro" id="IPR036604">
    <property type="entry name" value="PurS-like_sf"/>
</dbReference>
<evidence type="ECO:0000256" key="4">
    <source>
        <dbReference type="ARBA" id="ARBA00022755"/>
    </source>
</evidence>
<dbReference type="NCBIfam" id="TIGR00302">
    <property type="entry name" value="phosphoribosylformylglycinamidine synthase subunit PurS"/>
    <property type="match status" value="1"/>
</dbReference>
<evidence type="ECO:0000256" key="2">
    <source>
        <dbReference type="ARBA" id="ARBA00022598"/>
    </source>
</evidence>
<evidence type="ECO:0000256" key="6">
    <source>
        <dbReference type="HAMAP-Rule" id="MF_01926"/>
    </source>
</evidence>
<dbReference type="InterPro" id="IPR003850">
    <property type="entry name" value="PurS"/>
</dbReference>
<reference evidence="7 8" key="1">
    <citation type="submission" date="2020-07" db="EMBL/GenBank/DDBJ databases">
        <title>Facklamia lactis sp. nov., isolated from raw milk.</title>
        <authorList>
            <person name="Doll E.V."/>
            <person name="Huptas C."/>
            <person name="Staib L."/>
            <person name="Wenning M."/>
            <person name="Scherer S."/>
        </authorList>
    </citation>
    <scope>NUCLEOTIDE SEQUENCE [LARGE SCALE GENOMIC DNA]</scope>
    <source>
        <strain evidence="7 8">DSM 111018</strain>
    </source>
</reference>
<organism evidence="7 8">
    <name type="scientific">Facklamia lactis</name>
    <dbReference type="NCBI Taxonomy" id="2749967"/>
    <lineage>
        <taxon>Bacteria</taxon>
        <taxon>Bacillati</taxon>
        <taxon>Bacillota</taxon>
        <taxon>Bacilli</taxon>
        <taxon>Lactobacillales</taxon>
        <taxon>Aerococcaceae</taxon>
        <taxon>Facklamia</taxon>
    </lineage>
</organism>
<keyword evidence="4 6" id="KW-0658">Purine biosynthesis</keyword>
<comment type="caution">
    <text evidence="7">The sequence shown here is derived from an EMBL/GenBank/DDBJ whole genome shotgun (WGS) entry which is preliminary data.</text>
</comment>
<evidence type="ECO:0000313" key="8">
    <source>
        <dbReference type="Proteomes" id="UP000721415"/>
    </source>
</evidence>
<dbReference type="PANTHER" id="PTHR34696:SF1">
    <property type="entry name" value="PHOSPHORIBOSYLFORMYLGLYCINAMIDINE SYNTHASE SUBUNIT PURS"/>
    <property type="match status" value="1"/>
</dbReference>
<accession>A0ABS0LMF1</accession>
<dbReference type="Proteomes" id="UP000721415">
    <property type="component" value="Unassembled WGS sequence"/>
</dbReference>
<evidence type="ECO:0000256" key="5">
    <source>
        <dbReference type="ARBA" id="ARBA00022840"/>
    </source>
</evidence>
<evidence type="ECO:0000256" key="3">
    <source>
        <dbReference type="ARBA" id="ARBA00022741"/>
    </source>
</evidence>
<dbReference type="Gene3D" id="3.30.1280.10">
    <property type="entry name" value="Phosphoribosylformylglycinamidine synthase subunit PurS"/>
    <property type="match status" value="1"/>
</dbReference>
<dbReference type="SUPFAM" id="SSF82697">
    <property type="entry name" value="PurS-like"/>
    <property type="match status" value="1"/>
</dbReference>
<comment type="subcellular location">
    <subcellularLocation>
        <location evidence="6">Cytoplasm</location>
    </subcellularLocation>
</comment>
<sequence>MYKVEVFVTYKESILDPQGEAIKGSVHRMGYNDVQEIRQGKYFEMKIEKKEQNIEEIVEKICDKILANPVMESYRYNISEVE</sequence>
<keyword evidence="1 6" id="KW-0963">Cytoplasm</keyword>
<evidence type="ECO:0000313" key="7">
    <source>
        <dbReference type="EMBL" id="MBG9985313.1"/>
    </source>
</evidence>
<dbReference type="Pfam" id="PF02700">
    <property type="entry name" value="PurS"/>
    <property type="match status" value="1"/>
</dbReference>
<dbReference type="EC" id="6.3.5.3" evidence="6"/>
<dbReference type="PANTHER" id="PTHR34696">
    <property type="entry name" value="PHOSPHORIBOSYLFORMYLGLYCINAMIDINE SYNTHASE SUBUNIT PURS"/>
    <property type="match status" value="1"/>
</dbReference>
<name>A0ABS0LMF1_9LACT</name>
<gene>
    <name evidence="6 7" type="primary">purS</name>
    <name evidence="7" type="ORF">HZY91_00225</name>
</gene>
<comment type="catalytic activity">
    <reaction evidence="6">
        <text>N(2)-formyl-N(1)-(5-phospho-beta-D-ribosyl)glycinamide + L-glutamine + ATP + H2O = 2-formamido-N(1)-(5-O-phospho-beta-D-ribosyl)acetamidine + L-glutamate + ADP + phosphate + H(+)</text>
        <dbReference type="Rhea" id="RHEA:17129"/>
        <dbReference type="ChEBI" id="CHEBI:15377"/>
        <dbReference type="ChEBI" id="CHEBI:15378"/>
        <dbReference type="ChEBI" id="CHEBI:29985"/>
        <dbReference type="ChEBI" id="CHEBI:30616"/>
        <dbReference type="ChEBI" id="CHEBI:43474"/>
        <dbReference type="ChEBI" id="CHEBI:58359"/>
        <dbReference type="ChEBI" id="CHEBI:147286"/>
        <dbReference type="ChEBI" id="CHEBI:147287"/>
        <dbReference type="ChEBI" id="CHEBI:456216"/>
        <dbReference type="EC" id="6.3.5.3"/>
    </reaction>
</comment>
<keyword evidence="8" id="KW-1185">Reference proteome</keyword>
<comment type="function">
    <text evidence="6">Part of the phosphoribosylformylglycinamidine synthase complex involved in the purines biosynthetic pathway. Catalyzes the ATP-dependent conversion of formylglycinamide ribonucleotide (FGAR) and glutamine to yield formylglycinamidine ribonucleotide (FGAM) and glutamate. The FGAM synthase complex is composed of three subunits. PurQ produces an ammonia molecule by converting glutamine to glutamate. PurL transfers the ammonia molecule to FGAR to form FGAM in an ATP-dependent manner. PurS interacts with PurQ and PurL and is thought to assist in the transfer of the ammonia molecule from PurQ to PurL.</text>
</comment>